<accession>A0ACC0AU61</accession>
<keyword evidence="2" id="KW-1185">Reference proteome</keyword>
<reference evidence="2" key="1">
    <citation type="journal article" date="2023" name="Nat. Plants">
        <title>Single-cell RNA sequencing provides a high-resolution roadmap for understanding the multicellular compartmentation of specialized metabolism.</title>
        <authorList>
            <person name="Sun S."/>
            <person name="Shen X."/>
            <person name="Li Y."/>
            <person name="Li Y."/>
            <person name="Wang S."/>
            <person name="Li R."/>
            <person name="Zhang H."/>
            <person name="Shen G."/>
            <person name="Guo B."/>
            <person name="Wei J."/>
            <person name="Xu J."/>
            <person name="St-Pierre B."/>
            <person name="Chen S."/>
            <person name="Sun C."/>
        </authorList>
    </citation>
    <scope>NUCLEOTIDE SEQUENCE [LARGE SCALE GENOMIC DNA]</scope>
</reference>
<evidence type="ECO:0000313" key="2">
    <source>
        <dbReference type="Proteomes" id="UP001060085"/>
    </source>
</evidence>
<organism evidence="1 2">
    <name type="scientific">Catharanthus roseus</name>
    <name type="common">Madagascar periwinkle</name>
    <name type="synonym">Vinca rosea</name>
    <dbReference type="NCBI Taxonomy" id="4058"/>
    <lineage>
        <taxon>Eukaryota</taxon>
        <taxon>Viridiplantae</taxon>
        <taxon>Streptophyta</taxon>
        <taxon>Embryophyta</taxon>
        <taxon>Tracheophyta</taxon>
        <taxon>Spermatophyta</taxon>
        <taxon>Magnoliopsida</taxon>
        <taxon>eudicotyledons</taxon>
        <taxon>Gunneridae</taxon>
        <taxon>Pentapetalae</taxon>
        <taxon>asterids</taxon>
        <taxon>lamiids</taxon>
        <taxon>Gentianales</taxon>
        <taxon>Apocynaceae</taxon>
        <taxon>Rauvolfioideae</taxon>
        <taxon>Vinceae</taxon>
        <taxon>Catharanthinae</taxon>
        <taxon>Catharanthus</taxon>
    </lineage>
</organism>
<dbReference type="Proteomes" id="UP001060085">
    <property type="component" value="Linkage Group LG05"/>
</dbReference>
<sequence length="165" mass="17858">MFVPVLKGESPRGPELSSLNAILEDASTLLPEVLHETDTGIEDVTNAKVNQQAAIFAAAERMRKKKSADQTCPEEQYIKRPEDRVIACRSALIELDVAADHAFKLFSHLADLNSREESSIAPEIQLYAEATDMLSPIAKKLQAIAKLVQSAAGNNISSDISLANG</sequence>
<evidence type="ECO:0000313" key="1">
    <source>
        <dbReference type="EMBL" id="KAI5663659.1"/>
    </source>
</evidence>
<name>A0ACC0AU61_CATRO</name>
<protein>
    <submittedName>
        <fullName evidence="1">Uncharacterized protein</fullName>
    </submittedName>
</protein>
<comment type="caution">
    <text evidence="1">The sequence shown here is derived from an EMBL/GenBank/DDBJ whole genome shotgun (WGS) entry which is preliminary data.</text>
</comment>
<dbReference type="EMBL" id="CM044705">
    <property type="protein sequence ID" value="KAI5663659.1"/>
    <property type="molecule type" value="Genomic_DNA"/>
</dbReference>
<gene>
    <name evidence="1" type="ORF">M9H77_22982</name>
</gene>
<proteinExistence type="predicted"/>